<feature type="compositionally biased region" description="Basic and acidic residues" evidence="1">
    <location>
        <begin position="39"/>
        <end position="58"/>
    </location>
</feature>
<evidence type="ECO:0000313" key="2">
    <source>
        <dbReference type="EMBL" id="OQO08818.1"/>
    </source>
</evidence>
<dbReference type="AlphaFoldDB" id="A0A1V8TC40"/>
<protein>
    <submittedName>
        <fullName evidence="2">Uncharacterized protein</fullName>
    </submittedName>
</protein>
<gene>
    <name evidence="2" type="ORF">B0A48_05708</name>
</gene>
<dbReference type="InParanoid" id="A0A1V8TC40"/>
<dbReference type="STRING" id="1507870.A0A1V8TC40"/>
<organism evidence="2 3">
    <name type="scientific">Cryoendolithus antarcticus</name>
    <dbReference type="NCBI Taxonomy" id="1507870"/>
    <lineage>
        <taxon>Eukaryota</taxon>
        <taxon>Fungi</taxon>
        <taxon>Dikarya</taxon>
        <taxon>Ascomycota</taxon>
        <taxon>Pezizomycotina</taxon>
        <taxon>Dothideomycetes</taxon>
        <taxon>Dothideomycetidae</taxon>
        <taxon>Cladosporiales</taxon>
        <taxon>Cladosporiaceae</taxon>
        <taxon>Cryoendolithus</taxon>
    </lineage>
</organism>
<evidence type="ECO:0000256" key="1">
    <source>
        <dbReference type="SAM" id="MobiDB-lite"/>
    </source>
</evidence>
<keyword evidence="3" id="KW-1185">Reference proteome</keyword>
<comment type="caution">
    <text evidence="2">The sequence shown here is derived from an EMBL/GenBank/DDBJ whole genome shotgun (WGS) entry which is preliminary data.</text>
</comment>
<evidence type="ECO:0000313" key="3">
    <source>
        <dbReference type="Proteomes" id="UP000192596"/>
    </source>
</evidence>
<accession>A0A1V8TC40</accession>
<reference evidence="3" key="1">
    <citation type="submission" date="2017-03" db="EMBL/GenBank/DDBJ databases">
        <title>Genomes of endolithic fungi from Antarctica.</title>
        <authorList>
            <person name="Coleine C."/>
            <person name="Masonjones S."/>
            <person name="Stajich J.E."/>
        </authorList>
    </citation>
    <scope>NUCLEOTIDE SEQUENCE [LARGE SCALE GENOMIC DNA]</scope>
    <source>
        <strain evidence="3">CCFEE 5527</strain>
    </source>
</reference>
<dbReference type="OrthoDB" id="3946726at2759"/>
<feature type="region of interest" description="Disordered" evidence="1">
    <location>
        <begin position="1"/>
        <end position="59"/>
    </location>
</feature>
<dbReference type="Proteomes" id="UP000192596">
    <property type="component" value="Unassembled WGS sequence"/>
</dbReference>
<name>A0A1V8TC40_9PEZI</name>
<feature type="compositionally biased region" description="Polar residues" evidence="1">
    <location>
        <begin position="1"/>
        <end position="30"/>
    </location>
</feature>
<dbReference type="EMBL" id="NAJO01000011">
    <property type="protein sequence ID" value="OQO08818.1"/>
    <property type="molecule type" value="Genomic_DNA"/>
</dbReference>
<proteinExistence type="predicted"/>
<sequence length="203" mass="21668">MAVTRKNSAQLSTSKSGNASTSKPQGTEPQPSGKGSRKRSLDSDQSGEPKSKNAKTREQVAAAPRDYCAKYKARIVSLRAELAAHAPVVCDQVGGWACGLHAVLSGWCLALGLTFRPTATLDEQFYRDAITMINSAVYGLVEAQLISDFLKCTGYVTPDGSPASRKFNNTVELENTTALNNLVAQIVDDDLLTAVMAQSEQGN</sequence>